<name>S5ZTL8_THELN</name>
<keyword evidence="2" id="KW-1185">Reference proteome</keyword>
<dbReference type="KEGG" id="tlt:OCC_13580"/>
<dbReference type="STRING" id="523849.OCC_13580"/>
<reference evidence="1 2" key="1">
    <citation type="journal article" date="2012" name="J. Bacteriol.">
        <title>Genome sequence of the model hyperthermophilic archaeon Thermococcus litoralis NS-C.</title>
        <authorList>
            <person name="Gardner A.F."/>
            <person name="Kumar S."/>
            <person name="Perler F.B."/>
        </authorList>
    </citation>
    <scope>NUCLEOTIDE SEQUENCE [LARGE SCALE GENOMIC DNA]</scope>
    <source>
        <strain evidence="2">ATCC 51850 / DSM 5473 / JCM 8560 / NS-C</strain>
    </source>
</reference>
<protein>
    <submittedName>
        <fullName evidence="1">Uncharacterized protein</fullName>
    </submittedName>
</protein>
<organism evidence="1 2">
    <name type="scientific">Thermococcus litoralis (strain ATCC 51850 / DSM 5473 / JCM 8560 / NS-C)</name>
    <dbReference type="NCBI Taxonomy" id="523849"/>
    <lineage>
        <taxon>Archaea</taxon>
        <taxon>Methanobacteriati</taxon>
        <taxon>Methanobacteriota</taxon>
        <taxon>Thermococci</taxon>
        <taxon>Thermococcales</taxon>
        <taxon>Thermococcaceae</taxon>
        <taxon>Thermococcus</taxon>
    </lineage>
</organism>
<dbReference type="AlphaFoldDB" id="S5ZTL8"/>
<evidence type="ECO:0000313" key="2">
    <source>
        <dbReference type="Proteomes" id="UP000015502"/>
    </source>
</evidence>
<proteinExistence type="predicted"/>
<dbReference type="Proteomes" id="UP000015502">
    <property type="component" value="Chromosome"/>
</dbReference>
<accession>S5ZTL8</accession>
<dbReference type="PaxDb" id="523849-OCC_13580"/>
<evidence type="ECO:0000313" key="1">
    <source>
        <dbReference type="EMBL" id="AGT34209.1"/>
    </source>
</evidence>
<dbReference type="HOGENOM" id="CLU_3408376_0_0_2"/>
<dbReference type="EMBL" id="CP006670">
    <property type="protein sequence ID" value="AGT34209.1"/>
    <property type="molecule type" value="Genomic_DNA"/>
</dbReference>
<gene>
    <name evidence="1" type="ORF">OCC_13580</name>
</gene>
<sequence length="29" mass="3361">MIEDALMLYLLSNAGTNQKKKKKRKLLVL</sequence>